<organism evidence="1 2">
    <name type="scientific">Parthenolecanium corni</name>
    <dbReference type="NCBI Taxonomy" id="536013"/>
    <lineage>
        <taxon>Eukaryota</taxon>
        <taxon>Metazoa</taxon>
        <taxon>Ecdysozoa</taxon>
        <taxon>Arthropoda</taxon>
        <taxon>Hexapoda</taxon>
        <taxon>Insecta</taxon>
        <taxon>Pterygota</taxon>
        <taxon>Neoptera</taxon>
        <taxon>Paraneoptera</taxon>
        <taxon>Hemiptera</taxon>
        <taxon>Sternorrhyncha</taxon>
        <taxon>Coccoidea</taxon>
        <taxon>Coccidae</taxon>
        <taxon>Parthenolecanium</taxon>
    </lineage>
</organism>
<dbReference type="Proteomes" id="UP001367676">
    <property type="component" value="Unassembled WGS sequence"/>
</dbReference>
<dbReference type="AlphaFoldDB" id="A0AAN9TKI6"/>
<accession>A0AAN9TKI6</accession>
<evidence type="ECO:0000313" key="2">
    <source>
        <dbReference type="Proteomes" id="UP001367676"/>
    </source>
</evidence>
<proteinExistence type="predicted"/>
<dbReference type="EMBL" id="JBBCAQ010000010">
    <property type="protein sequence ID" value="KAK7600795.1"/>
    <property type="molecule type" value="Genomic_DNA"/>
</dbReference>
<reference evidence="1 2" key="1">
    <citation type="submission" date="2024-03" db="EMBL/GenBank/DDBJ databases">
        <title>Adaptation during the transition from Ophiocordyceps entomopathogen to insect associate is accompanied by gene loss and intensified selection.</title>
        <authorList>
            <person name="Ward C.M."/>
            <person name="Onetto C.A."/>
            <person name="Borneman A.R."/>
        </authorList>
    </citation>
    <scope>NUCLEOTIDE SEQUENCE [LARGE SCALE GENOMIC DNA]</scope>
    <source>
        <strain evidence="1">AWRI1</strain>
        <tissue evidence="1">Single Adult Female</tissue>
    </source>
</reference>
<name>A0AAN9TKI6_9HEMI</name>
<evidence type="ECO:0000313" key="1">
    <source>
        <dbReference type="EMBL" id="KAK7600795.1"/>
    </source>
</evidence>
<gene>
    <name evidence="1" type="ORF">V9T40_008236</name>
</gene>
<comment type="caution">
    <text evidence="1">The sequence shown here is derived from an EMBL/GenBank/DDBJ whole genome shotgun (WGS) entry which is preliminary data.</text>
</comment>
<sequence length="95" mass="10465">MGRRQRAAHRSGNVATLSPIAAAAAADAALRINYSRANCGNTHNISIEYKRASRAESSRKYAEVHQTANDENFRIQLLFNGARKHDDVTSDHRSG</sequence>
<protein>
    <submittedName>
        <fullName evidence="1">Uncharacterized protein</fullName>
    </submittedName>
</protein>
<keyword evidence="2" id="KW-1185">Reference proteome</keyword>